<dbReference type="AlphaFoldDB" id="A0A3E3EAP7"/>
<accession>A0A3E3EAP7</accession>
<name>A0A3E3EAP7_9FIRM</name>
<comment type="caution">
    <text evidence="1">The sequence shown here is derived from an EMBL/GenBank/DDBJ whole genome shotgun (WGS) entry which is preliminary data.</text>
</comment>
<organism evidence="1 2">
    <name type="scientific">Thomasclavelia ramosa</name>
    <dbReference type="NCBI Taxonomy" id="1547"/>
    <lineage>
        <taxon>Bacteria</taxon>
        <taxon>Bacillati</taxon>
        <taxon>Bacillota</taxon>
        <taxon>Erysipelotrichia</taxon>
        <taxon>Erysipelotrichales</taxon>
        <taxon>Coprobacillaceae</taxon>
        <taxon>Thomasclavelia</taxon>
    </lineage>
</organism>
<dbReference type="EMBL" id="QUSL01000027">
    <property type="protein sequence ID" value="RGD81479.1"/>
    <property type="molecule type" value="Genomic_DNA"/>
</dbReference>
<reference evidence="1 2" key="1">
    <citation type="submission" date="2018-08" db="EMBL/GenBank/DDBJ databases">
        <title>A genome reference for cultivated species of the human gut microbiota.</title>
        <authorList>
            <person name="Zou Y."/>
            <person name="Xue W."/>
            <person name="Luo G."/>
        </authorList>
    </citation>
    <scope>NUCLEOTIDE SEQUENCE [LARGE SCALE GENOMIC DNA]</scope>
    <source>
        <strain evidence="1 2">OM06-4</strain>
    </source>
</reference>
<evidence type="ECO:0000313" key="2">
    <source>
        <dbReference type="Proteomes" id="UP000261032"/>
    </source>
</evidence>
<evidence type="ECO:0000313" key="1">
    <source>
        <dbReference type="EMBL" id="RGD81479.1"/>
    </source>
</evidence>
<dbReference type="RefSeq" id="WP_117582192.1">
    <property type="nucleotide sequence ID" value="NZ_JAQEEX010000041.1"/>
</dbReference>
<protein>
    <submittedName>
        <fullName evidence="1">Uncharacterized protein</fullName>
    </submittedName>
</protein>
<sequence length="199" mass="23102">MDRNFYSYISAQKKYIEEFEKNELEDLVNKKAEQLKIPSEAVKSFLSFYHCKDFEESVQVIEKHFIDVIKKDNEIILNINNYNGMENVEIHYNLGSNKITVNIDEYTGDCKDFILERDEYLKSNYFVSNVSVRYVLECGRGANTVKIPFSDEKADGEVKNQSSDKDEESNHVEYVNDTVRGQTSGFNNMLRATAEKLGR</sequence>
<gene>
    <name evidence="1" type="ORF">DXB93_14250</name>
</gene>
<dbReference type="Proteomes" id="UP000261032">
    <property type="component" value="Unassembled WGS sequence"/>
</dbReference>
<proteinExistence type="predicted"/>